<evidence type="ECO:0000256" key="1">
    <source>
        <dbReference type="ARBA" id="ARBA00009427"/>
    </source>
</evidence>
<dbReference type="HAMAP" id="MF_00238">
    <property type="entry name" value="Cytidyl_kinase_type1"/>
    <property type="match status" value="1"/>
</dbReference>
<dbReference type="HOGENOM" id="CLU_079959_0_2_14"/>
<dbReference type="CDD" id="cd02020">
    <property type="entry name" value="CMPK"/>
    <property type="match status" value="1"/>
</dbReference>
<dbReference type="Pfam" id="PF02224">
    <property type="entry name" value="Cytidylate_kin"/>
    <property type="match status" value="1"/>
</dbReference>
<evidence type="ECO:0000313" key="10">
    <source>
        <dbReference type="EMBL" id="AGL90929.1"/>
    </source>
</evidence>
<evidence type="ECO:0000256" key="6">
    <source>
        <dbReference type="ARBA" id="ARBA00047615"/>
    </source>
</evidence>
<gene>
    <name evidence="8 10" type="primary">cmk</name>
    <name evidence="10" type="ORF">SLY_1015</name>
</gene>
<dbReference type="GO" id="GO:0006220">
    <property type="term" value="P:pyrimidine nucleotide metabolic process"/>
    <property type="evidence" value="ECO:0007669"/>
    <property type="project" value="UniProtKB-UniRule"/>
</dbReference>
<protein>
    <recommendedName>
        <fullName evidence="8">Cytidylate kinase</fullName>
        <shortName evidence="8">CK</shortName>
        <ecNumber evidence="8">2.7.4.25</ecNumber>
    </recommendedName>
    <alternativeName>
        <fullName evidence="8">Cytidine monophosphate kinase</fullName>
        <shortName evidence="8">CMP kinase</shortName>
    </alternativeName>
</protein>
<comment type="catalytic activity">
    <reaction evidence="7 8">
        <text>CMP + ATP = CDP + ADP</text>
        <dbReference type="Rhea" id="RHEA:11600"/>
        <dbReference type="ChEBI" id="CHEBI:30616"/>
        <dbReference type="ChEBI" id="CHEBI:58069"/>
        <dbReference type="ChEBI" id="CHEBI:60377"/>
        <dbReference type="ChEBI" id="CHEBI:456216"/>
        <dbReference type="EC" id="2.7.4.25"/>
    </reaction>
</comment>
<dbReference type="Gene3D" id="3.40.50.300">
    <property type="entry name" value="P-loop containing nucleotide triphosphate hydrolases"/>
    <property type="match status" value="1"/>
</dbReference>
<feature type="binding site" evidence="8">
    <location>
        <begin position="10"/>
        <end position="18"/>
    </location>
    <ligand>
        <name>ATP</name>
        <dbReference type="ChEBI" id="CHEBI:30616"/>
    </ligand>
</feature>
<name>R4S2A1_PHYAS</name>
<comment type="similarity">
    <text evidence="1 8">Belongs to the cytidylate kinase family. Type 1 subfamily.</text>
</comment>
<keyword evidence="3 8" id="KW-0547">Nucleotide-binding</keyword>
<keyword evidence="8" id="KW-0963">Cytoplasm</keyword>
<dbReference type="AlphaFoldDB" id="R4S2A1"/>
<comment type="catalytic activity">
    <reaction evidence="6 8">
        <text>dCMP + ATP = dCDP + ADP</text>
        <dbReference type="Rhea" id="RHEA:25094"/>
        <dbReference type="ChEBI" id="CHEBI:30616"/>
        <dbReference type="ChEBI" id="CHEBI:57566"/>
        <dbReference type="ChEBI" id="CHEBI:58593"/>
        <dbReference type="ChEBI" id="CHEBI:456216"/>
        <dbReference type="EC" id="2.7.4.25"/>
    </reaction>
</comment>
<accession>R4S2A1</accession>
<dbReference type="NCBIfam" id="TIGR00017">
    <property type="entry name" value="cmk"/>
    <property type="match status" value="1"/>
</dbReference>
<dbReference type="GO" id="GO:0005524">
    <property type="term" value="F:ATP binding"/>
    <property type="evidence" value="ECO:0007669"/>
    <property type="project" value="UniProtKB-UniRule"/>
</dbReference>
<dbReference type="RefSeq" id="WP_012359225.1">
    <property type="nucleotide sequence ID" value="NC_021236.1"/>
</dbReference>
<dbReference type="PATRIC" id="fig|980422.3.peg.933"/>
<comment type="subcellular location">
    <subcellularLocation>
        <location evidence="8">Cytoplasm</location>
    </subcellularLocation>
</comment>
<dbReference type="GO" id="GO:0005829">
    <property type="term" value="C:cytosol"/>
    <property type="evidence" value="ECO:0007669"/>
    <property type="project" value="TreeGrafter"/>
</dbReference>
<dbReference type="KEGG" id="nzs:SLY_1015"/>
<dbReference type="EC" id="2.7.4.25" evidence="8"/>
<dbReference type="InterPro" id="IPR027417">
    <property type="entry name" value="P-loop_NTPase"/>
</dbReference>
<keyword evidence="5 8" id="KW-0067">ATP-binding</keyword>
<keyword evidence="11" id="KW-1185">Reference proteome</keyword>
<dbReference type="GO" id="GO:0015949">
    <property type="term" value="P:nucleobase-containing small molecule interconversion"/>
    <property type="evidence" value="ECO:0007669"/>
    <property type="project" value="TreeGrafter"/>
</dbReference>
<evidence type="ECO:0000256" key="8">
    <source>
        <dbReference type="HAMAP-Rule" id="MF_00238"/>
    </source>
</evidence>
<dbReference type="PANTHER" id="PTHR21299">
    <property type="entry name" value="CYTIDYLATE KINASE/PANTOATE-BETA-ALANINE LIGASE"/>
    <property type="match status" value="1"/>
</dbReference>
<keyword evidence="4 8" id="KW-0418">Kinase</keyword>
<reference evidence="10 11" key="1">
    <citation type="journal article" date="2013" name="BMC Genomics">
        <title>Comparison of the complete genome sequence of two closely related isolates of 'Candidatus Phytoplasma australiense' reveals genome plasticity.</title>
        <authorList>
            <person name="Andersen M.T."/>
            <person name="Liefting L.W."/>
            <person name="Havukkala I."/>
            <person name="Beever R.E."/>
        </authorList>
    </citation>
    <scope>NUCLEOTIDE SEQUENCE [LARGE SCALE GENOMIC DNA]</scope>
    <source>
        <strain evidence="10 11">NZSb11</strain>
    </source>
</reference>
<keyword evidence="2 8" id="KW-0808">Transferase</keyword>
<evidence type="ECO:0000256" key="2">
    <source>
        <dbReference type="ARBA" id="ARBA00022679"/>
    </source>
</evidence>
<evidence type="ECO:0000259" key="9">
    <source>
        <dbReference type="Pfam" id="PF02224"/>
    </source>
</evidence>
<organism evidence="10 11">
    <name type="scientific">Strawberry lethal yellows phytoplasma (CPA) str. NZSb11</name>
    <dbReference type="NCBI Taxonomy" id="980422"/>
    <lineage>
        <taxon>Bacteria</taxon>
        <taxon>Bacillati</taxon>
        <taxon>Mycoplasmatota</taxon>
        <taxon>Mollicutes</taxon>
        <taxon>Acholeplasmatales</taxon>
        <taxon>Acholeplasmataceae</taxon>
        <taxon>Candidatus Phytoplasma</taxon>
        <taxon>16SrXII (Stolbur group)</taxon>
    </lineage>
</organism>
<dbReference type="Proteomes" id="UP000013941">
    <property type="component" value="Chromosome"/>
</dbReference>
<dbReference type="EMBL" id="CP002548">
    <property type="protein sequence ID" value="AGL90929.1"/>
    <property type="molecule type" value="Genomic_DNA"/>
</dbReference>
<dbReference type="OrthoDB" id="9807434at2"/>
<sequence length="224" mass="25537">MQGFKLAIDGPAGAGKSTVCQKLSQKLGWEHIDTGAMFRALTLYLLENKIQIQNEQFLNKALTKVEIVYLDNKIFLNQEDVSLKIKNYIVEKDVSVIASLPAVRKKLLTLQKGICKKIPYLIMDGRDIGTVVIPDADLKIFLTANITQRALRKQEELKKKGTQMEIHDIIEQLKKRDYQDYHRKLSPLQRSSEALLLDTTKLSIDEVVMQIQDLINKKTSPCLK</sequence>
<dbReference type="InterPro" id="IPR003136">
    <property type="entry name" value="Cytidylate_kin"/>
</dbReference>
<evidence type="ECO:0000256" key="3">
    <source>
        <dbReference type="ARBA" id="ARBA00022741"/>
    </source>
</evidence>
<evidence type="ECO:0000256" key="4">
    <source>
        <dbReference type="ARBA" id="ARBA00022777"/>
    </source>
</evidence>
<dbReference type="GO" id="GO:0036431">
    <property type="term" value="F:dCMP kinase activity"/>
    <property type="evidence" value="ECO:0007669"/>
    <property type="project" value="InterPro"/>
</dbReference>
<feature type="domain" description="Cytidylate kinase" evidence="9">
    <location>
        <begin position="7"/>
        <end position="216"/>
    </location>
</feature>
<dbReference type="InterPro" id="IPR011994">
    <property type="entry name" value="Cytidylate_kinase_dom"/>
</dbReference>
<dbReference type="GO" id="GO:0036430">
    <property type="term" value="F:CMP kinase activity"/>
    <property type="evidence" value="ECO:0007669"/>
    <property type="project" value="RHEA"/>
</dbReference>
<dbReference type="SUPFAM" id="SSF52540">
    <property type="entry name" value="P-loop containing nucleoside triphosphate hydrolases"/>
    <property type="match status" value="1"/>
</dbReference>
<evidence type="ECO:0000256" key="5">
    <source>
        <dbReference type="ARBA" id="ARBA00022840"/>
    </source>
</evidence>
<evidence type="ECO:0000256" key="7">
    <source>
        <dbReference type="ARBA" id="ARBA00048478"/>
    </source>
</evidence>
<evidence type="ECO:0000313" key="11">
    <source>
        <dbReference type="Proteomes" id="UP000013941"/>
    </source>
</evidence>
<dbReference type="PANTHER" id="PTHR21299:SF2">
    <property type="entry name" value="CYTIDYLATE KINASE"/>
    <property type="match status" value="1"/>
</dbReference>
<proteinExistence type="inferred from homology"/>
<dbReference type="SMR" id="R4S2A1"/>